<accession>A0A1I1MRV8</accession>
<proteinExistence type="predicted"/>
<keyword evidence="2" id="KW-1185">Reference proteome</keyword>
<dbReference type="RefSeq" id="WP_093824848.1">
    <property type="nucleotide sequence ID" value="NZ_FOLQ01000002.1"/>
</dbReference>
<dbReference type="AlphaFoldDB" id="A0A1I1MRV8"/>
<organism evidence="1 2">
    <name type="scientific">Spirosoma endophyticum</name>
    <dbReference type="NCBI Taxonomy" id="662367"/>
    <lineage>
        <taxon>Bacteria</taxon>
        <taxon>Pseudomonadati</taxon>
        <taxon>Bacteroidota</taxon>
        <taxon>Cytophagia</taxon>
        <taxon>Cytophagales</taxon>
        <taxon>Cytophagaceae</taxon>
        <taxon>Spirosoma</taxon>
    </lineage>
</organism>
<dbReference type="OrthoDB" id="961260at2"/>
<name>A0A1I1MRV8_9BACT</name>
<reference evidence="1 2" key="1">
    <citation type="submission" date="2016-10" db="EMBL/GenBank/DDBJ databases">
        <authorList>
            <person name="de Groot N.N."/>
        </authorList>
    </citation>
    <scope>NUCLEOTIDE SEQUENCE [LARGE SCALE GENOMIC DNA]</scope>
    <source>
        <strain evidence="1 2">DSM 26130</strain>
    </source>
</reference>
<gene>
    <name evidence="1" type="ORF">SAMN05216167_102688</name>
</gene>
<evidence type="ECO:0008006" key="3">
    <source>
        <dbReference type="Google" id="ProtNLM"/>
    </source>
</evidence>
<evidence type="ECO:0000313" key="2">
    <source>
        <dbReference type="Proteomes" id="UP000198598"/>
    </source>
</evidence>
<sequence length="128" mass="14157">MSPLVLFILLSISLGPANPQPRKKNRPTELAHYQTGVYLAAQGTKLRVNIDKQLGGSVSIQFVDKRGNVYFDKTLEPSETMARISMDITDLADGYYSLKISNGLEMEVRTISITTPRPTTVSRSITVL</sequence>
<protein>
    <recommendedName>
        <fullName evidence="3">Por secretion system C-terminal sorting domain-containing protein</fullName>
    </recommendedName>
</protein>
<dbReference type="EMBL" id="FOLQ01000002">
    <property type="protein sequence ID" value="SFC88157.1"/>
    <property type="molecule type" value="Genomic_DNA"/>
</dbReference>
<dbReference type="Proteomes" id="UP000198598">
    <property type="component" value="Unassembled WGS sequence"/>
</dbReference>
<evidence type="ECO:0000313" key="1">
    <source>
        <dbReference type="EMBL" id="SFC88157.1"/>
    </source>
</evidence>